<feature type="region of interest" description="Disordered" evidence="1">
    <location>
        <begin position="16"/>
        <end position="49"/>
    </location>
</feature>
<reference evidence="2" key="1">
    <citation type="journal article" date="2021" name="Proc. Natl. Acad. Sci. U.S.A.">
        <title>A Catalog of Tens of Thousands of Viruses from Human Metagenomes Reveals Hidden Associations with Chronic Diseases.</title>
        <authorList>
            <person name="Tisza M.J."/>
            <person name="Buck C.B."/>
        </authorList>
    </citation>
    <scope>NUCLEOTIDE SEQUENCE</scope>
    <source>
        <strain evidence="2">Ctio73</strain>
    </source>
</reference>
<evidence type="ECO:0000256" key="1">
    <source>
        <dbReference type="SAM" id="MobiDB-lite"/>
    </source>
</evidence>
<accession>A0A8S5MWW7</accession>
<sequence>MDQHLGIVTYVPPRWGGQGERRAPRVNGVGSKTAARNTAKTITWKEETS</sequence>
<organism evidence="2">
    <name type="scientific">Siphoviridae sp. ctio73</name>
    <dbReference type="NCBI Taxonomy" id="2826435"/>
    <lineage>
        <taxon>Viruses</taxon>
        <taxon>Duplodnaviria</taxon>
        <taxon>Heunggongvirae</taxon>
        <taxon>Uroviricota</taxon>
        <taxon>Caudoviricetes</taxon>
    </lineage>
</organism>
<dbReference type="EMBL" id="BK015009">
    <property type="protein sequence ID" value="DAD86909.1"/>
    <property type="molecule type" value="Genomic_DNA"/>
</dbReference>
<evidence type="ECO:0000313" key="2">
    <source>
        <dbReference type="EMBL" id="DAD86909.1"/>
    </source>
</evidence>
<name>A0A8S5MWW7_9CAUD</name>
<proteinExistence type="predicted"/>
<protein>
    <submittedName>
        <fullName evidence="2">Uncharacterized protein</fullName>
    </submittedName>
</protein>